<dbReference type="CDD" id="cd02440">
    <property type="entry name" value="AdoMet_MTases"/>
    <property type="match status" value="1"/>
</dbReference>
<dbReference type="PANTHER" id="PTHR12176:SF66">
    <property type="entry name" value="S-ADENOSYL-L-METHIONINE-DEPENDENT METHYLTRANSFERASES SUPERFAMILY PROTEIN"/>
    <property type="match status" value="1"/>
</dbReference>
<dbReference type="AlphaFoldDB" id="A0A6A1WM77"/>
<dbReference type="SUPFAM" id="SSF53335">
    <property type="entry name" value="S-adenosyl-L-methionine-dependent methyltransferases"/>
    <property type="match status" value="2"/>
</dbReference>
<dbReference type="GO" id="GO:0008168">
    <property type="term" value="F:methyltransferase activity"/>
    <property type="evidence" value="ECO:0007669"/>
    <property type="project" value="UniProtKB-KW"/>
</dbReference>
<feature type="domain" description="Methyltransferase" evidence="5">
    <location>
        <begin position="155"/>
        <end position="224"/>
    </location>
</feature>
<keyword evidence="7" id="KW-1185">Reference proteome</keyword>
<evidence type="ECO:0000313" key="6">
    <source>
        <dbReference type="EMBL" id="KAB1224957.1"/>
    </source>
</evidence>
<dbReference type="InterPro" id="IPR051419">
    <property type="entry name" value="Lys/N-term_MeTrsfase_sf"/>
</dbReference>
<keyword evidence="2 6" id="KW-0489">Methyltransferase</keyword>
<evidence type="ECO:0000256" key="2">
    <source>
        <dbReference type="ARBA" id="ARBA00022603"/>
    </source>
</evidence>
<feature type="region of interest" description="Disordered" evidence="4">
    <location>
        <begin position="83"/>
        <end position="106"/>
    </location>
</feature>
<name>A0A6A1WM77_9ROSI</name>
<evidence type="ECO:0000256" key="3">
    <source>
        <dbReference type="ARBA" id="ARBA00022679"/>
    </source>
</evidence>
<organism evidence="6 7">
    <name type="scientific">Morella rubra</name>
    <name type="common">Chinese bayberry</name>
    <dbReference type="NCBI Taxonomy" id="262757"/>
    <lineage>
        <taxon>Eukaryota</taxon>
        <taxon>Viridiplantae</taxon>
        <taxon>Streptophyta</taxon>
        <taxon>Embryophyta</taxon>
        <taxon>Tracheophyta</taxon>
        <taxon>Spermatophyta</taxon>
        <taxon>Magnoliopsida</taxon>
        <taxon>eudicotyledons</taxon>
        <taxon>Gunneridae</taxon>
        <taxon>Pentapetalae</taxon>
        <taxon>rosids</taxon>
        <taxon>fabids</taxon>
        <taxon>Fagales</taxon>
        <taxon>Myricaceae</taxon>
        <taxon>Morella</taxon>
    </lineage>
</organism>
<gene>
    <name evidence="6" type="ORF">CJ030_MR1G013987</name>
</gene>
<dbReference type="EMBL" id="RXIC02000019">
    <property type="protein sequence ID" value="KAB1224957.1"/>
    <property type="molecule type" value="Genomic_DNA"/>
</dbReference>
<sequence length="341" mass="39204">MYRDTSSCNTYNYGDSQYWDSRYVQEGGSFDWYQRYSALRPFVRKYVPTTSRVLMVGCGNAARLEASKAKPHCAQLAPKQTIRTGGETKDPHGISFASPSKSMYRDTSSCNTYNYGDSQYWDARYVQEGGSFDWYQRYSALRPFVRKYVPTTSRVLMVGCGNAVMSEDMVNDGYEDIMNIDISSVAIEMMRRKYEYIPQLKYMQMDVRDMSFFPDESFESVIDKGMLLKPGGIYMLITYGDPTVRMPHLSRPEYNWKTLLYIIPRPGFDRPESCRSTMKLSLEPVPTTEKGLLPAGFVLEDPDSHFIYVCKKMDETEPTHMPIYTLGDDVLLYAKPAHVSN</sequence>
<evidence type="ECO:0000256" key="4">
    <source>
        <dbReference type="SAM" id="MobiDB-lite"/>
    </source>
</evidence>
<comment type="caution">
    <text evidence="6">The sequence shown here is derived from an EMBL/GenBank/DDBJ whole genome shotgun (WGS) entry which is preliminary data.</text>
</comment>
<evidence type="ECO:0000259" key="5">
    <source>
        <dbReference type="Pfam" id="PF13649"/>
    </source>
</evidence>
<evidence type="ECO:0000313" key="7">
    <source>
        <dbReference type="Proteomes" id="UP000516437"/>
    </source>
</evidence>
<dbReference type="OrthoDB" id="411785at2759"/>
<proteinExistence type="inferred from homology"/>
<dbReference type="InterPro" id="IPR029063">
    <property type="entry name" value="SAM-dependent_MTases_sf"/>
</dbReference>
<reference evidence="6 7" key="1">
    <citation type="journal article" date="2019" name="Plant Biotechnol. J.">
        <title>The red bayberry genome and genetic basis of sex determination.</title>
        <authorList>
            <person name="Jia H.M."/>
            <person name="Jia H.J."/>
            <person name="Cai Q.L."/>
            <person name="Wang Y."/>
            <person name="Zhao H.B."/>
            <person name="Yang W.F."/>
            <person name="Wang G.Y."/>
            <person name="Li Y.H."/>
            <person name="Zhan D.L."/>
            <person name="Shen Y.T."/>
            <person name="Niu Q.F."/>
            <person name="Chang L."/>
            <person name="Qiu J."/>
            <person name="Zhao L."/>
            <person name="Xie H.B."/>
            <person name="Fu W.Y."/>
            <person name="Jin J."/>
            <person name="Li X.W."/>
            <person name="Jiao Y."/>
            <person name="Zhou C.C."/>
            <person name="Tu T."/>
            <person name="Chai C.Y."/>
            <person name="Gao J.L."/>
            <person name="Fan L.J."/>
            <person name="van de Weg E."/>
            <person name="Wang J.Y."/>
            <person name="Gao Z.S."/>
        </authorList>
    </citation>
    <scope>NUCLEOTIDE SEQUENCE [LARGE SCALE GENOMIC DNA]</scope>
    <source>
        <tissue evidence="6">Leaves</tissue>
    </source>
</reference>
<comment type="similarity">
    <text evidence="1">Belongs to the methyltransferase superfamily.</text>
</comment>
<dbReference type="InterPro" id="IPR041698">
    <property type="entry name" value="Methyltransf_25"/>
</dbReference>
<dbReference type="PANTHER" id="PTHR12176">
    <property type="entry name" value="SAM-DEPENDENT METHYLTRANSFERASE SUPERFAMILY PROTEIN"/>
    <property type="match status" value="1"/>
</dbReference>
<accession>A0A6A1WM77</accession>
<dbReference type="GO" id="GO:0032259">
    <property type="term" value="P:methylation"/>
    <property type="evidence" value="ECO:0007669"/>
    <property type="project" value="UniProtKB-KW"/>
</dbReference>
<dbReference type="Pfam" id="PF13649">
    <property type="entry name" value="Methyltransf_25"/>
    <property type="match status" value="1"/>
</dbReference>
<feature type="compositionally biased region" description="Polar residues" evidence="4">
    <location>
        <begin position="97"/>
        <end position="106"/>
    </location>
</feature>
<dbReference type="Gene3D" id="3.40.50.150">
    <property type="entry name" value="Vaccinia Virus protein VP39"/>
    <property type="match status" value="2"/>
</dbReference>
<dbReference type="Proteomes" id="UP000516437">
    <property type="component" value="Chromosome 1"/>
</dbReference>
<evidence type="ECO:0000256" key="1">
    <source>
        <dbReference type="ARBA" id="ARBA00008361"/>
    </source>
</evidence>
<keyword evidence="3 6" id="KW-0808">Transferase</keyword>
<protein>
    <submittedName>
        <fullName evidence="6">Methyltransferase-like protein 13</fullName>
    </submittedName>
</protein>